<dbReference type="Proteomes" id="UP000075583">
    <property type="component" value="Unassembled WGS sequence"/>
</dbReference>
<organism evidence="3 4">
    <name type="scientific">Roseivirga ehrenbergii (strain DSM 102268 / JCM 13514 / KCTC 12282 / NCIMB 14502 / KMM 6017)</name>
    <dbReference type="NCBI Taxonomy" id="279360"/>
    <lineage>
        <taxon>Bacteria</taxon>
        <taxon>Pseudomonadati</taxon>
        <taxon>Bacteroidota</taxon>
        <taxon>Cytophagia</taxon>
        <taxon>Cytophagales</taxon>
        <taxon>Roseivirgaceae</taxon>
        <taxon>Roseivirga</taxon>
    </lineage>
</organism>
<dbReference type="Pfam" id="PF14240">
    <property type="entry name" value="YHYH"/>
    <property type="match status" value="2"/>
</dbReference>
<dbReference type="STRING" id="279360.MB14_04160"/>
<feature type="domain" description="YHYH" evidence="2">
    <location>
        <begin position="202"/>
        <end position="235"/>
    </location>
</feature>
<keyword evidence="1" id="KW-0732">Signal</keyword>
<dbReference type="OrthoDB" id="665834at2"/>
<reference evidence="3" key="1">
    <citation type="submission" date="2016-01" db="EMBL/GenBank/DDBJ databases">
        <title>Genome sequencing of Roseivirga ehrenbergii KMM 6017.</title>
        <authorList>
            <person name="Selvaratnam C."/>
            <person name="Thevarajoo S."/>
            <person name="Goh K.M."/>
            <person name="Ee R."/>
            <person name="Chan K.-G."/>
            <person name="Chong C.S."/>
        </authorList>
    </citation>
    <scope>NUCLEOTIDE SEQUENCE [LARGE SCALE GENOMIC DNA]</scope>
    <source>
        <strain evidence="3">KMM 6017</strain>
    </source>
</reference>
<feature type="chain" id="PRO_5007574279" description="YHYH domain-containing protein" evidence="1">
    <location>
        <begin position="23"/>
        <end position="248"/>
    </location>
</feature>
<dbReference type="PANTHER" id="PTHR30289:SF8">
    <property type="entry name" value="YHYH DOMAIN-CONTAINING PROTEIN"/>
    <property type="match status" value="1"/>
</dbReference>
<gene>
    <name evidence="3" type="ORF">MB14_04160</name>
</gene>
<dbReference type="RefSeq" id="WP_062591522.1">
    <property type="nucleotide sequence ID" value="NZ_LQZQ01000045.1"/>
</dbReference>
<evidence type="ECO:0000313" key="4">
    <source>
        <dbReference type="Proteomes" id="UP000075583"/>
    </source>
</evidence>
<dbReference type="EMBL" id="LQZQ01000045">
    <property type="protein sequence ID" value="KYG74413.1"/>
    <property type="molecule type" value="Genomic_DNA"/>
</dbReference>
<proteinExistence type="predicted"/>
<evidence type="ECO:0000313" key="3">
    <source>
        <dbReference type="EMBL" id="KYG74413.1"/>
    </source>
</evidence>
<comment type="caution">
    <text evidence="3">The sequence shown here is derived from an EMBL/GenBank/DDBJ whole genome shotgun (WGS) entry which is preliminary data.</text>
</comment>
<dbReference type="PROSITE" id="PS51257">
    <property type="entry name" value="PROKAR_LIPOPROTEIN"/>
    <property type="match status" value="1"/>
</dbReference>
<protein>
    <recommendedName>
        <fullName evidence="2">YHYH domain-containing protein</fullName>
    </recommendedName>
</protein>
<keyword evidence="4" id="KW-1185">Reference proteome</keyword>
<evidence type="ECO:0000256" key="1">
    <source>
        <dbReference type="SAM" id="SignalP"/>
    </source>
</evidence>
<dbReference type="PANTHER" id="PTHR30289">
    <property type="entry name" value="UNCHARACTERIZED PROTEIN YBCL-RELATED"/>
    <property type="match status" value="1"/>
</dbReference>
<accession>A0A150X6S8</accession>
<name>A0A150X6S8_ROSEK</name>
<sequence length="248" mass="27328">MKSMILKSGMALFLLISFSCGGDDSPQEEEETTQELPAVFQSFTDNVTVYINGSYVVIETNDVPNHPSPYFAQSDDRYEAYNGSNSNFKINPNRIVEQSITLRIPLNPTEATNKQATPLGAIGVSVNGVVFFNQYAGPNQPLTNEIDSFDQYLGHPQQSGTYHYHQEPLYLTATLGSDKLLGWLLDGFPVYGPVENGIRVTNADVDDYHGHSHVTTEYPNGIYHYHITDADPYINGSGFFGVAGTVSN</sequence>
<dbReference type="AlphaFoldDB" id="A0A150X6S8"/>
<feature type="domain" description="YHYH" evidence="2">
    <location>
        <begin position="102"/>
        <end position="194"/>
    </location>
</feature>
<dbReference type="InterPro" id="IPR025924">
    <property type="entry name" value="YHYH_dom"/>
</dbReference>
<feature type="signal peptide" evidence="1">
    <location>
        <begin position="1"/>
        <end position="22"/>
    </location>
</feature>
<evidence type="ECO:0000259" key="2">
    <source>
        <dbReference type="Pfam" id="PF14240"/>
    </source>
</evidence>